<feature type="transmembrane region" description="Helical" evidence="1">
    <location>
        <begin position="140"/>
        <end position="160"/>
    </location>
</feature>
<feature type="transmembrane region" description="Helical" evidence="1">
    <location>
        <begin position="180"/>
        <end position="199"/>
    </location>
</feature>
<evidence type="ECO:0000313" key="2">
    <source>
        <dbReference type="EMBL" id="TPX63179.1"/>
    </source>
</evidence>
<dbReference type="OrthoDB" id="2125070at2759"/>
<dbReference type="Proteomes" id="UP000320333">
    <property type="component" value="Unassembled WGS sequence"/>
</dbReference>
<keyword evidence="1" id="KW-1133">Transmembrane helix</keyword>
<evidence type="ECO:0000256" key="1">
    <source>
        <dbReference type="SAM" id="Phobius"/>
    </source>
</evidence>
<accession>A0A507EG22</accession>
<comment type="caution">
    <text evidence="2">The sequence shown here is derived from an EMBL/GenBank/DDBJ whole genome shotgun (WGS) entry which is preliminary data.</text>
</comment>
<dbReference type="AlphaFoldDB" id="A0A507EG22"/>
<evidence type="ECO:0000313" key="3">
    <source>
        <dbReference type="Proteomes" id="UP000320333"/>
    </source>
</evidence>
<gene>
    <name evidence="2" type="ORF">CcCBS67573_g08755</name>
</gene>
<sequence>MATVDGYVRSDNQLSDSNLLIDADASFDDTIVEFRRVFATFFSEIYGMSIPTATNTPGPTTGSLSLPTTDGISYTSSNVLTNALRGMNVGIAIVLFIIASSIHSLCPKRTTIASYFISIALFTQSLFSICYDLFVLENCYLRVKVIYGFILVNNFSYWVFQADLTYTVSMSHSKSIPGTIYIIVAALAARFAIGINTVYQYTWKVNPNHICSSILNANINLLDKLSDLVYCLLLAALFLYPVVLGYRDISQYAPKKPHESVRNTYTQRDSRREITEPAAPALDGITAGRNWLMRVMMDKGFILVITCGAEILYLSCVFSGLNPTFVSVWNAVFASTNAVLMSIHLLTTAMRKNAYVAGTNRTIK</sequence>
<feature type="transmembrane region" description="Helical" evidence="1">
    <location>
        <begin position="112"/>
        <end position="134"/>
    </location>
</feature>
<feature type="transmembrane region" description="Helical" evidence="1">
    <location>
        <begin position="327"/>
        <end position="346"/>
    </location>
</feature>
<name>A0A507EG22_9FUNG</name>
<feature type="transmembrane region" description="Helical" evidence="1">
    <location>
        <begin position="227"/>
        <end position="246"/>
    </location>
</feature>
<feature type="transmembrane region" description="Helical" evidence="1">
    <location>
        <begin position="86"/>
        <end position="105"/>
    </location>
</feature>
<keyword evidence="1" id="KW-0472">Membrane</keyword>
<proteinExistence type="predicted"/>
<protein>
    <recommendedName>
        <fullName evidence="4">G-protein coupled receptors family 1 profile domain-containing protein</fullName>
    </recommendedName>
</protein>
<dbReference type="EMBL" id="QEAP01000627">
    <property type="protein sequence ID" value="TPX63179.1"/>
    <property type="molecule type" value="Genomic_DNA"/>
</dbReference>
<evidence type="ECO:0008006" key="4">
    <source>
        <dbReference type="Google" id="ProtNLM"/>
    </source>
</evidence>
<reference evidence="2 3" key="1">
    <citation type="journal article" date="2019" name="Sci. Rep.">
        <title>Comparative genomics of chytrid fungi reveal insights into the obligate biotrophic and pathogenic lifestyle of Synchytrium endobioticum.</title>
        <authorList>
            <person name="van de Vossenberg B.T.L.H."/>
            <person name="Warris S."/>
            <person name="Nguyen H.D.T."/>
            <person name="van Gent-Pelzer M.P.E."/>
            <person name="Joly D.L."/>
            <person name="van de Geest H.C."/>
            <person name="Bonants P.J.M."/>
            <person name="Smith D.S."/>
            <person name="Levesque C.A."/>
            <person name="van der Lee T.A.J."/>
        </authorList>
    </citation>
    <scope>NUCLEOTIDE SEQUENCE [LARGE SCALE GENOMIC DNA]</scope>
    <source>
        <strain evidence="2 3">CBS 675.73</strain>
    </source>
</reference>
<keyword evidence="3" id="KW-1185">Reference proteome</keyword>
<keyword evidence="1" id="KW-0812">Transmembrane</keyword>
<feature type="transmembrane region" description="Helical" evidence="1">
    <location>
        <begin position="301"/>
        <end position="321"/>
    </location>
</feature>
<organism evidence="2 3">
    <name type="scientific">Chytriomyces confervae</name>
    <dbReference type="NCBI Taxonomy" id="246404"/>
    <lineage>
        <taxon>Eukaryota</taxon>
        <taxon>Fungi</taxon>
        <taxon>Fungi incertae sedis</taxon>
        <taxon>Chytridiomycota</taxon>
        <taxon>Chytridiomycota incertae sedis</taxon>
        <taxon>Chytridiomycetes</taxon>
        <taxon>Chytridiales</taxon>
        <taxon>Chytriomycetaceae</taxon>
        <taxon>Chytriomyces</taxon>
    </lineage>
</organism>